<dbReference type="OrthoDB" id="6339427at2759"/>
<proteinExistence type="predicted"/>
<evidence type="ECO:0000313" key="1">
    <source>
        <dbReference type="EMBL" id="KAF2424436.1"/>
    </source>
</evidence>
<comment type="caution">
    <text evidence="1">The sequence shown here is derived from an EMBL/GenBank/DDBJ whole genome shotgun (WGS) entry which is preliminary data.</text>
</comment>
<protein>
    <submittedName>
        <fullName evidence="1">Uncharacterized protein</fullName>
    </submittedName>
</protein>
<keyword evidence="2" id="KW-1185">Reference proteome</keyword>
<accession>A0A9P4NJJ0</accession>
<sequence length="165" mass="19112">MAHFSRTPVSFEDNAALEIDNPLIYQTPTELRESALAFAKRVSPHAPDERLWILAAQIAQDPLLARDARGQEQLNGLTKQEKIALRQEKQLGFWGQSKAVRVTIVTLCLSAVIQGWSQTDTRRSQRLVPWVGWRIWTARRKWQMDRWQFVNLGVCWCKCDCLLYC</sequence>
<dbReference type="Proteomes" id="UP000800235">
    <property type="component" value="Unassembled WGS sequence"/>
</dbReference>
<reference evidence="1" key="1">
    <citation type="journal article" date="2020" name="Stud. Mycol.">
        <title>101 Dothideomycetes genomes: a test case for predicting lifestyles and emergence of pathogens.</title>
        <authorList>
            <person name="Haridas S."/>
            <person name="Albert R."/>
            <person name="Binder M."/>
            <person name="Bloem J."/>
            <person name="Labutti K."/>
            <person name="Salamov A."/>
            <person name="Andreopoulos B."/>
            <person name="Baker S."/>
            <person name="Barry K."/>
            <person name="Bills G."/>
            <person name="Bluhm B."/>
            <person name="Cannon C."/>
            <person name="Castanera R."/>
            <person name="Culley D."/>
            <person name="Daum C."/>
            <person name="Ezra D."/>
            <person name="Gonzalez J."/>
            <person name="Henrissat B."/>
            <person name="Kuo A."/>
            <person name="Liang C."/>
            <person name="Lipzen A."/>
            <person name="Lutzoni F."/>
            <person name="Magnuson J."/>
            <person name="Mondo S."/>
            <person name="Nolan M."/>
            <person name="Ohm R."/>
            <person name="Pangilinan J."/>
            <person name="Park H.-J."/>
            <person name="Ramirez L."/>
            <person name="Alfaro M."/>
            <person name="Sun H."/>
            <person name="Tritt A."/>
            <person name="Yoshinaga Y."/>
            <person name="Zwiers L.-H."/>
            <person name="Turgeon B."/>
            <person name="Goodwin S."/>
            <person name="Spatafora J."/>
            <person name="Crous P."/>
            <person name="Grigoriev I."/>
        </authorList>
    </citation>
    <scope>NUCLEOTIDE SEQUENCE</scope>
    <source>
        <strain evidence="1">CBS 130266</strain>
    </source>
</reference>
<evidence type="ECO:0000313" key="2">
    <source>
        <dbReference type="Proteomes" id="UP000800235"/>
    </source>
</evidence>
<organism evidence="1 2">
    <name type="scientific">Tothia fuscella</name>
    <dbReference type="NCBI Taxonomy" id="1048955"/>
    <lineage>
        <taxon>Eukaryota</taxon>
        <taxon>Fungi</taxon>
        <taxon>Dikarya</taxon>
        <taxon>Ascomycota</taxon>
        <taxon>Pezizomycotina</taxon>
        <taxon>Dothideomycetes</taxon>
        <taxon>Pleosporomycetidae</taxon>
        <taxon>Venturiales</taxon>
        <taxon>Cylindrosympodiaceae</taxon>
        <taxon>Tothia</taxon>
    </lineage>
</organism>
<dbReference type="AlphaFoldDB" id="A0A9P4NJJ0"/>
<name>A0A9P4NJJ0_9PEZI</name>
<gene>
    <name evidence="1" type="ORF">EJ08DRAFT_416920</name>
</gene>
<dbReference type="EMBL" id="MU007075">
    <property type="protein sequence ID" value="KAF2424436.1"/>
    <property type="molecule type" value="Genomic_DNA"/>
</dbReference>